<gene>
    <name evidence="3" type="ORF">PV08_03907</name>
</gene>
<dbReference type="HOGENOM" id="CLU_266184_0_0_1"/>
<feature type="compositionally biased region" description="Polar residues" evidence="2">
    <location>
        <begin position="1063"/>
        <end position="1074"/>
    </location>
</feature>
<name>A0A0D2BCL3_9EURO</name>
<feature type="compositionally biased region" description="Low complexity" evidence="2">
    <location>
        <begin position="1027"/>
        <end position="1044"/>
    </location>
</feature>
<feature type="compositionally biased region" description="Basic residues" evidence="2">
    <location>
        <begin position="1137"/>
        <end position="1146"/>
    </location>
</feature>
<dbReference type="STRING" id="91928.A0A0D2BCL3"/>
<feature type="region of interest" description="Disordered" evidence="2">
    <location>
        <begin position="49"/>
        <end position="120"/>
    </location>
</feature>
<feature type="region of interest" description="Disordered" evidence="2">
    <location>
        <begin position="712"/>
        <end position="751"/>
    </location>
</feature>
<feature type="coiled-coil region" evidence="1">
    <location>
        <begin position="121"/>
        <end position="148"/>
    </location>
</feature>
<dbReference type="GO" id="GO:0003676">
    <property type="term" value="F:nucleic acid binding"/>
    <property type="evidence" value="ECO:0007669"/>
    <property type="project" value="InterPro"/>
</dbReference>
<dbReference type="AlphaFoldDB" id="A0A0D2BCL3"/>
<evidence type="ECO:0000256" key="2">
    <source>
        <dbReference type="SAM" id="MobiDB-lite"/>
    </source>
</evidence>
<dbReference type="VEuPathDB" id="FungiDB:PV08_03907"/>
<organism evidence="3 4">
    <name type="scientific">Exophiala spinifera</name>
    <dbReference type="NCBI Taxonomy" id="91928"/>
    <lineage>
        <taxon>Eukaryota</taxon>
        <taxon>Fungi</taxon>
        <taxon>Dikarya</taxon>
        <taxon>Ascomycota</taxon>
        <taxon>Pezizomycotina</taxon>
        <taxon>Eurotiomycetes</taxon>
        <taxon>Chaetothyriomycetidae</taxon>
        <taxon>Chaetothyriales</taxon>
        <taxon>Herpotrichiellaceae</taxon>
        <taxon>Exophiala</taxon>
    </lineage>
</organism>
<sequence length="1179" mass="132512">MTRPSTLNIVPKVYAPKSRPDRQVYIQGYPYRHDFHTIAPLAVSQGHKVHSSTAKLANRSPPLPPPPPSAGNVSLPPAPIAPSLIGVSRGPPALGNRRKAGISGDDKRSAPHNPSQEMRRQKDLEEAFSQLQDRIAQAILRLDRFDQELTAWKDNDVIGKELHLARRDARQQYIQDLAVTRAKDLVLPLETHMNSICYGVDTIGRDLASEYENMRAYRRQLVADMEETVAQLENMHREDSVDVLLQESGHLFSDLTRMSISASDLIGICEGLQNRGLWESNEDVRFWREYSPMGGKTPRIKHALTEMIDLRPKLDINAGAISLEVHILRKIRRSRLSYARHPELFQHLFHDLKFYITLNQIASSSSAIFHEARNFGFWVHSSFSVKTSRKVYRRWSDIRLWLLITKIARGASTLKEYYWSHLRGFKLFVLNSNSLDLPLQLAQVSDFGPFTVCLFRFNDILKLLNDFKADMETFRKFNPQFENEVEQRPALSRFLENREWFWKATHTVRSGFWRDLEAAVHWKTVANLCLGLVPRPVSRSLMRVPEDLDSVDQGPAVSHVPVVGFIDHRFQPSGYLYPQGSPVPVKYITSLARASTVVRDLSKNRVVALDLIMKDASEARPVSSTYGALRALSSSGRLPFDFVVITTKNEVAIFDIAYLGPIEVIWAGLFEPILDNESILKVGFNIEHQKRLLSEYLFHRLTRYHDLRLQSPNHIGRSPPPIDPSLAGKSSGAYSQKSDFAKDQGAAPPNPSRFFHNLASTGFAALRMYDSACKARHTGVVSSTENGGQSLSLDLGPVLIYADTRPPVRTMHRELSLPYVERKRTLLSLGRAMAKTMYENDLHTKDLPWLAKSLPASVRQTYVEKDCDLHAYVLFTTFHENLETIARYLEVEDVVSRILAAAERYQLPLLDIDRTYLTDLRGFSSAPSTEIEVVGRVRSLAQKKSSRRRRGEVGSLSVDTEAKIDETLNEEPILPGTTSQTQAAPHEVSPANLPVSMALKKKRTKRTQNVARRNLDDMKDSPKKRTAGGLTSGTTSTQSAAPTSPKERKMRIPLMPETGPPTRFSSFATATTQSPKRRTTLKSKVPREAKAEVAASPDSAGTKSPPRSVLFSPLWTKAKDDVPRESGQAAASSSAKTVHKTRHTARKAGQSRLTDRNPRQAFLKRTGTSSDQARYPPSL</sequence>
<reference evidence="3 4" key="1">
    <citation type="submission" date="2015-01" db="EMBL/GenBank/DDBJ databases">
        <title>The Genome Sequence of Exophiala spinifera CBS89968.</title>
        <authorList>
            <consortium name="The Broad Institute Genomics Platform"/>
            <person name="Cuomo C."/>
            <person name="de Hoog S."/>
            <person name="Gorbushina A."/>
            <person name="Stielow B."/>
            <person name="Teixiera M."/>
            <person name="Abouelleil A."/>
            <person name="Chapman S.B."/>
            <person name="Priest M."/>
            <person name="Young S.K."/>
            <person name="Wortman J."/>
            <person name="Nusbaum C."/>
            <person name="Birren B."/>
        </authorList>
    </citation>
    <scope>NUCLEOTIDE SEQUENCE [LARGE SCALE GENOMIC DNA]</scope>
    <source>
        <strain evidence="3 4">CBS 89968</strain>
    </source>
</reference>
<protein>
    <submittedName>
        <fullName evidence="3">Uncharacterized protein</fullName>
    </submittedName>
</protein>
<keyword evidence="4" id="KW-1185">Reference proteome</keyword>
<dbReference type="Gene3D" id="3.30.420.10">
    <property type="entry name" value="Ribonuclease H-like superfamily/Ribonuclease H"/>
    <property type="match status" value="1"/>
</dbReference>
<keyword evidence="1" id="KW-0175">Coiled coil</keyword>
<proteinExistence type="predicted"/>
<feature type="compositionally biased region" description="Basic and acidic residues" evidence="2">
    <location>
        <begin position="1013"/>
        <end position="1023"/>
    </location>
</feature>
<evidence type="ECO:0000313" key="3">
    <source>
        <dbReference type="EMBL" id="KIW16718.1"/>
    </source>
</evidence>
<dbReference type="InterPro" id="IPR012337">
    <property type="entry name" value="RNaseH-like_sf"/>
</dbReference>
<evidence type="ECO:0000313" key="4">
    <source>
        <dbReference type="Proteomes" id="UP000053328"/>
    </source>
</evidence>
<feature type="region of interest" description="Disordered" evidence="2">
    <location>
        <begin position="943"/>
        <end position="1179"/>
    </location>
</feature>
<dbReference type="RefSeq" id="XP_016236934.1">
    <property type="nucleotide sequence ID" value="XM_016378257.1"/>
</dbReference>
<dbReference type="InterPro" id="IPR036397">
    <property type="entry name" value="RNaseH_sf"/>
</dbReference>
<dbReference type="OrthoDB" id="1920326at2759"/>
<dbReference type="SUPFAM" id="SSF53098">
    <property type="entry name" value="Ribonuclease H-like"/>
    <property type="match status" value="1"/>
</dbReference>
<evidence type="ECO:0000256" key="1">
    <source>
        <dbReference type="SAM" id="Coils"/>
    </source>
</evidence>
<accession>A0A0D2BCL3</accession>
<dbReference type="GeneID" id="27330990"/>
<dbReference type="EMBL" id="KN847494">
    <property type="protein sequence ID" value="KIW16718.1"/>
    <property type="molecule type" value="Genomic_DNA"/>
</dbReference>
<dbReference type="Proteomes" id="UP000053328">
    <property type="component" value="Unassembled WGS sequence"/>
</dbReference>